<dbReference type="GO" id="GO:0016740">
    <property type="term" value="F:transferase activity"/>
    <property type="evidence" value="ECO:0007669"/>
    <property type="project" value="UniProtKB-KW"/>
</dbReference>
<evidence type="ECO:0000259" key="1">
    <source>
        <dbReference type="Pfam" id="PF00535"/>
    </source>
</evidence>
<dbReference type="InterPro" id="IPR001173">
    <property type="entry name" value="Glyco_trans_2-like"/>
</dbReference>
<sequence>MVCGSDLNQPRHVNICPPVLTPLIGESSGSLKPRVVVLMSTYNGARFVKSQLESILAQLPVGGRVFIRDDGSSDQTVREVESLNDPRIQHWLGPNIGFGASFLALLQRVPDEVDMVMFSDQDDIWLHGKIARAWQALSEAPSGPTLYGCAQALVDEDLRPLGRSKPPSNPPSLANALTENIIVGCTAAMNRSAASLLKSAGVPAGIKFHDWWTYLVVSTFGAVIYDDQPMLLYRQHGHNVVGRHPGVRATLQRAFKLIVRGDWIGDLLAQVHSLLLCFGERMDPQKREWIMRHFSSRSSTVTPRWRFVLCVHRWHQTLLGETVLRGLIVLEKLGARPRRSKSADEY</sequence>
<evidence type="ECO:0000313" key="3">
    <source>
        <dbReference type="Proteomes" id="UP000249135"/>
    </source>
</evidence>
<dbReference type="PANTHER" id="PTHR43685">
    <property type="entry name" value="GLYCOSYLTRANSFERASE"/>
    <property type="match status" value="1"/>
</dbReference>
<dbReference type="Gene3D" id="3.90.550.10">
    <property type="entry name" value="Spore Coat Polysaccharide Biosynthesis Protein SpsA, Chain A"/>
    <property type="match status" value="1"/>
</dbReference>
<dbReference type="CDD" id="cd04196">
    <property type="entry name" value="GT_2_like_d"/>
    <property type="match status" value="1"/>
</dbReference>
<dbReference type="Pfam" id="PF00535">
    <property type="entry name" value="Glycos_transf_2"/>
    <property type="match status" value="1"/>
</dbReference>
<dbReference type="InterPro" id="IPR050834">
    <property type="entry name" value="Glycosyltransf_2"/>
</dbReference>
<dbReference type="SUPFAM" id="SSF53448">
    <property type="entry name" value="Nucleotide-diphospho-sugar transferases"/>
    <property type="match status" value="1"/>
</dbReference>
<protein>
    <submittedName>
        <fullName evidence="2">Glycosyltransferase family 2 protein</fullName>
    </submittedName>
</protein>
<dbReference type="Proteomes" id="UP000249135">
    <property type="component" value="Unassembled WGS sequence"/>
</dbReference>
<feature type="domain" description="Glycosyltransferase 2-like" evidence="1">
    <location>
        <begin position="37"/>
        <end position="194"/>
    </location>
</feature>
<accession>A0A2W5QI37</accession>
<comment type="caution">
    <text evidence="2">The sequence shown here is derived from an EMBL/GenBank/DDBJ whole genome shotgun (WGS) entry which is preliminary data.</text>
</comment>
<proteinExistence type="predicted"/>
<gene>
    <name evidence="2" type="ORF">DI563_06125</name>
</gene>
<dbReference type="EMBL" id="QFPP01000042">
    <property type="protein sequence ID" value="PZQ76766.1"/>
    <property type="molecule type" value="Genomic_DNA"/>
</dbReference>
<organism evidence="2 3">
    <name type="scientific">Variovorax paradoxus</name>
    <dbReference type="NCBI Taxonomy" id="34073"/>
    <lineage>
        <taxon>Bacteria</taxon>
        <taxon>Pseudomonadati</taxon>
        <taxon>Pseudomonadota</taxon>
        <taxon>Betaproteobacteria</taxon>
        <taxon>Burkholderiales</taxon>
        <taxon>Comamonadaceae</taxon>
        <taxon>Variovorax</taxon>
    </lineage>
</organism>
<reference evidence="2 3" key="1">
    <citation type="submission" date="2017-08" db="EMBL/GenBank/DDBJ databases">
        <title>Infants hospitalized years apart are colonized by the same room-sourced microbial strains.</title>
        <authorList>
            <person name="Brooks B."/>
            <person name="Olm M.R."/>
            <person name="Firek B.A."/>
            <person name="Baker R."/>
            <person name="Thomas B.C."/>
            <person name="Morowitz M.J."/>
            <person name="Banfield J.F."/>
        </authorList>
    </citation>
    <scope>NUCLEOTIDE SEQUENCE [LARGE SCALE GENOMIC DNA]</scope>
    <source>
        <strain evidence="2">S2_005_003_R2_41</strain>
    </source>
</reference>
<keyword evidence="2" id="KW-0808">Transferase</keyword>
<name>A0A2W5QI37_VARPD</name>
<dbReference type="InterPro" id="IPR029044">
    <property type="entry name" value="Nucleotide-diphossugar_trans"/>
</dbReference>
<dbReference type="AlphaFoldDB" id="A0A2W5QI37"/>
<evidence type="ECO:0000313" key="2">
    <source>
        <dbReference type="EMBL" id="PZQ76766.1"/>
    </source>
</evidence>
<dbReference type="PANTHER" id="PTHR43685:SF2">
    <property type="entry name" value="GLYCOSYLTRANSFERASE 2-LIKE DOMAIN-CONTAINING PROTEIN"/>
    <property type="match status" value="1"/>
</dbReference>